<evidence type="ECO:0000313" key="2">
    <source>
        <dbReference type="Proteomes" id="UP001164539"/>
    </source>
</evidence>
<comment type="caution">
    <text evidence="1">The sequence shown here is derived from an EMBL/GenBank/DDBJ whole genome shotgun (WGS) entry which is preliminary data.</text>
</comment>
<name>A0ACC1X535_MELAZ</name>
<dbReference type="EMBL" id="CM051404">
    <property type="protein sequence ID" value="KAJ4706531.1"/>
    <property type="molecule type" value="Genomic_DNA"/>
</dbReference>
<dbReference type="Proteomes" id="UP001164539">
    <property type="component" value="Chromosome 11"/>
</dbReference>
<evidence type="ECO:0000313" key="1">
    <source>
        <dbReference type="EMBL" id="KAJ4706531.1"/>
    </source>
</evidence>
<keyword evidence="2" id="KW-1185">Reference proteome</keyword>
<organism evidence="1 2">
    <name type="scientific">Melia azedarach</name>
    <name type="common">Chinaberry tree</name>
    <dbReference type="NCBI Taxonomy" id="155640"/>
    <lineage>
        <taxon>Eukaryota</taxon>
        <taxon>Viridiplantae</taxon>
        <taxon>Streptophyta</taxon>
        <taxon>Embryophyta</taxon>
        <taxon>Tracheophyta</taxon>
        <taxon>Spermatophyta</taxon>
        <taxon>Magnoliopsida</taxon>
        <taxon>eudicotyledons</taxon>
        <taxon>Gunneridae</taxon>
        <taxon>Pentapetalae</taxon>
        <taxon>rosids</taxon>
        <taxon>malvids</taxon>
        <taxon>Sapindales</taxon>
        <taxon>Meliaceae</taxon>
        <taxon>Melia</taxon>
    </lineage>
</organism>
<proteinExistence type="predicted"/>
<accession>A0ACC1X535</accession>
<sequence length="250" mass="27778">MATQEEASTLELLSQFLLTDFASMDNFISSLSFYTSHNTNFDKTTADISVSDYLNEPELNQTDQNSSQSKSLSTLSQHKSSVNVSIPAAADFDLSSSVNPVKGLEANKEKHYRGVRRRPWGKYAAEIRDPNRKGIRVWLGTFETAIEAARAYDNAAFKLRGRKAILNFPLEVGNSNSADSESQVNFGKRRKCEEPESVKRKAVKKEAPEETVTETVTAAEVSQLTPSSWTGFWDDVKGIFTMPPLSPILL</sequence>
<gene>
    <name evidence="1" type="ORF">OWV82_020167</name>
</gene>
<reference evidence="1 2" key="1">
    <citation type="journal article" date="2023" name="Science">
        <title>Complex scaffold remodeling in plant triterpene biosynthesis.</title>
        <authorList>
            <person name="De La Pena R."/>
            <person name="Hodgson H."/>
            <person name="Liu J.C."/>
            <person name="Stephenson M.J."/>
            <person name="Martin A.C."/>
            <person name="Owen C."/>
            <person name="Harkess A."/>
            <person name="Leebens-Mack J."/>
            <person name="Jimenez L.E."/>
            <person name="Osbourn A."/>
            <person name="Sattely E.S."/>
        </authorList>
    </citation>
    <scope>NUCLEOTIDE SEQUENCE [LARGE SCALE GENOMIC DNA]</scope>
    <source>
        <strain evidence="2">cv. JPN11</strain>
        <tissue evidence="1">Leaf</tissue>
    </source>
</reference>
<protein>
    <submittedName>
        <fullName evidence="1">Ethylene-responsive transcription factor</fullName>
    </submittedName>
</protein>